<dbReference type="InterPro" id="IPR016712">
    <property type="entry name" value="Rbsml_bS1m-like"/>
</dbReference>
<name>A0A9P5CSB3_CRYP1</name>
<keyword evidence="3" id="KW-1185">Reference proteome</keyword>
<dbReference type="Pfam" id="PF11709">
    <property type="entry name" value="Mit_ribos_Mrp51"/>
    <property type="match status" value="1"/>
</dbReference>
<dbReference type="GO" id="GO:0003735">
    <property type="term" value="F:structural constituent of ribosome"/>
    <property type="evidence" value="ECO:0007669"/>
    <property type="project" value="TreeGrafter"/>
</dbReference>
<dbReference type="PANTHER" id="PTHR28058:SF1">
    <property type="entry name" value="SMALL RIBOSOMAL SUBUNIT PROTEIN BS1M"/>
    <property type="match status" value="1"/>
</dbReference>
<sequence>MATASRSLTPGGALLRASRMFSLPSAIPSPPGDYQAATSYNSDTATAAYPTLQTVTAPESFRQRGDWGFKRNFPLRSTAKTSTPYLRVKQVDSLEHVTDFTSAADHTLSLEKWQEMNIAVSLPHNAKAEGVSLLTKMDDALESVFEDKHDFTAIDDAEKINEAGHKRWKFKGPWLANLTEGEFQTYLKREVRGRRAEFRQFLRQQIAPDLTKKAKQRAMDEGLDREIPDVRPEEVTDEQVLDFLREVREYRQVLYDLVGKFLDLAPLEPPYAADHLGALAPGQTKQISRPNPYARDGPPATHPSAGLSYLRSNAYLENHPVYGPQQKHKPVKARIMHLGTGQNASVGVGGFVSASPLARTAFMNKNERLDFKQAGGSKLWVNIVSAQVNSDGRAVVNIEEAERQSKMVQEEMQGERQLYHQAVENPVEEAMQLRVPRSSKSLRGKATWKSSSSSTYGLDWADEPRKSK</sequence>
<accession>A0A9P5CSB3</accession>
<evidence type="ECO:0000313" key="2">
    <source>
        <dbReference type="EMBL" id="KAF3767975.1"/>
    </source>
</evidence>
<dbReference type="GO" id="GO:0070124">
    <property type="term" value="P:mitochondrial translational initiation"/>
    <property type="evidence" value="ECO:0007669"/>
    <property type="project" value="TreeGrafter"/>
</dbReference>
<protein>
    <submittedName>
        <fullName evidence="2">Uncharacterized protein</fullName>
    </submittedName>
</protein>
<dbReference type="GeneID" id="63835973"/>
<feature type="region of interest" description="Disordered" evidence="1">
    <location>
        <begin position="433"/>
        <end position="468"/>
    </location>
</feature>
<dbReference type="RefSeq" id="XP_040778936.1">
    <property type="nucleotide sequence ID" value="XM_040918844.1"/>
</dbReference>
<proteinExistence type="predicted"/>
<feature type="region of interest" description="Disordered" evidence="1">
    <location>
        <begin position="284"/>
        <end position="305"/>
    </location>
</feature>
<dbReference type="EMBL" id="MU032346">
    <property type="protein sequence ID" value="KAF3767975.1"/>
    <property type="molecule type" value="Genomic_DNA"/>
</dbReference>
<dbReference type="Proteomes" id="UP000803844">
    <property type="component" value="Unassembled WGS sequence"/>
</dbReference>
<reference evidence="2" key="1">
    <citation type="journal article" date="2020" name="Phytopathology">
        <title>Genome sequence of the chestnut blight fungus Cryphonectria parasitica EP155: A fundamental resource for an archetypical invasive plant pathogen.</title>
        <authorList>
            <person name="Crouch J.A."/>
            <person name="Dawe A."/>
            <person name="Aerts A."/>
            <person name="Barry K."/>
            <person name="Churchill A.C.L."/>
            <person name="Grimwood J."/>
            <person name="Hillman B."/>
            <person name="Milgroom M.G."/>
            <person name="Pangilinan J."/>
            <person name="Smith M."/>
            <person name="Salamov A."/>
            <person name="Schmutz J."/>
            <person name="Yadav J."/>
            <person name="Grigoriev I.V."/>
            <person name="Nuss D."/>
        </authorList>
    </citation>
    <scope>NUCLEOTIDE SEQUENCE</scope>
    <source>
        <strain evidence="2">EP155</strain>
    </source>
</reference>
<evidence type="ECO:0000313" key="3">
    <source>
        <dbReference type="Proteomes" id="UP000803844"/>
    </source>
</evidence>
<evidence type="ECO:0000256" key="1">
    <source>
        <dbReference type="SAM" id="MobiDB-lite"/>
    </source>
</evidence>
<comment type="caution">
    <text evidence="2">The sequence shown here is derived from an EMBL/GenBank/DDBJ whole genome shotgun (WGS) entry which is preliminary data.</text>
</comment>
<dbReference type="OrthoDB" id="3913595at2759"/>
<organism evidence="2 3">
    <name type="scientific">Cryphonectria parasitica (strain ATCC 38755 / EP155)</name>
    <dbReference type="NCBI Taxonomy" id="660469"/>
    <lineage>
        <taxon>Eukaryota</taxon>
        <taxon>Fungi</taxon>
        <taxon>Dikarya</taxon>
        <taxon>Ascomycota</taxon>
        <taxon>Pezizomycotina</taxon>
        <taxon>Sordariomycetes</taxon>
        <taxon>Sordariomycetidae</taxon>
        <taxon>Diaporthales</taxon>
        <taxon>Cryphonectriaceae</taxon>
        <taxon>Cryphonectria-Endothia species complex</taxon>
        <taxon>Cryphonectria</taxon>
    </lineage>
</organism>
<gene>
    <name evidence="2" type="ORF">M406DRAFT_289256</name>
</gene>
<dbReference type="GO" id="GO:0005763">
    <property type="term" value="C:mitochondrial small ribosomal subunit"/>
    <property type="evidence" value="ECO:0007669"/>
    <property type="project" value="TreeGrafter"/>
</dbReference>
<dbReference type="AlphaFoldDB" id="A0A9P5CSB3"/>
<dbReference type="PANTHER" id="PTHR28058">
    <property type="entry name" value="37S RIBOSOMAL PROTEIN MRP51, MITOCHONDRIAL"/>
    <property type="match status" value="1"/>
</dbReference>